<protein>
    <submittedName>
        <fullName evidence="1">Uncharacterized protein</fullName>
    </submittedName>
</protein>
<comment type="caution">
    <text evidence="1">The sequence shown here is derived from an EMBL/GenBank/DDBJ whole genome shotgun (WGS) entry which is preliminary data.</text>
</comment>
<keyword evidence="2" id="KW-1185">Reference proteome</keyword>
<organism evidence="1 2">
    <name type="scientific">Parachaetomium inaequale</name>
    <dbReference type="NCBI Taxonomy" id="2588326"/>
    <lineage>
        <taxon>Eukaryota</taxon>
        <taxon>Fungi</taxon>
        <taxon>Dikarya</taxon>
        <taxon>Ascomycota</taxon>
        <taxon>Pezizomycotina</taxon>
        <taxon>Sordariomycetes</taxon>
        <taxon>Sordariomycetidae</taxon>
        <taxon>Sordariales</taxon>
        <taxon>Chaetomiaceae</taxon>
        <taxon>Parachaetomium</taxon>
    </lineage>
</organism>
<evidence type="ECO:0000313" key="1">
    <source>
        <dbReference type="EMBL" id="KAK4043893.1"/>
    </source>
</evidence>
<dbReference type="EMBL" id="MU854323">
    <property type="protein sequence ID" value="KAK4043893.1"/>
    <property type="molecule type" value="Genomic_DNA"/>
</dbReference>
<reference evidence="2" key="1">
    <citation type="journal article" date="2023" name="Mol. Phylogenet. Evol.">
        <title>Genome-scale phylogeny and comparative genomics of the fungal order Sordariales.</title>
        <authorList>
            <person name="Hensen N."/>
            <person name="Bonometti L."/>
            <person name="Westerberg I."/>
            <person name="Brannstrom I.O."/>
            <person name="Guillou S."/>
            <person name="Cros-Aarteil S."/>
            <person name="Calhoun S."/>
            <person name="Haridas S."/>
            <person name="Kuo A."/>
            <person name="Mondo S."/>
            <person name="Pangilinan J."/>
            <person name="Riley R."/>
            <person name="LaButti K."/>
            <person name="Andreopoulos B."/>
            <person name="Lipzen A."/>
            <person name="Chen C."/>
            <person name="Yan M."/>
            <person name="Daum C."/>
            <person name="Ng V."/>
            <person name="Clum A."/>
            <person name="Steindorff A."/>
            <person name="Ohm R.A."/>
            <person name="Martin F."/>
            <person name="Silar P."/>
            <person name="Natvig D.O."/>
            <person name="Lalanne C."/>
            <person name="Gautier V."/>
            <person name="Ament-Velasquez S.L."/>
            <person name="Kruys A."/>
            <person name="Hutchinson M.I."/>
            <person name="Powell A.J."/>
            <person name="Barry K."/>
            <person name="Miller A.N."/>
            <person name="Grigoriev I.V."/>
            <person name="Debuchy R."/>
            <person name="Gladieux P."/>
            <person name="Hiltunen Thoren M."/>
            <person name="Johannesson H."/>
        </authorList>
    </citation>
    <scope>NUCLEOTIDE SEQUENCE [LARGE SCALE GENOMIC DNA]</scope>
    <source>
        <strain evidence="2">CBS 284.82</strain>
    </source>
</reference>
<gene>
    <name evidence="1" type="ORF">C8A01DRAFT_12666</name>
</gene>
<sequence>PYRHTIYFLGLLITLGPHDPLSRTLQLHIPSTYTPAEARAMLDHSNDQLRLHPTRTFTPLPISHNSETHTLHVDLTADALCLNNLEDASTLRLLPRGRSLPDVLPCLQQARHLAVPWTLTPFPVPCRRCGDHALRETLPGRNPVCPRSSNRSVHAWEQQLPEELHALWPGQFPALERVYFVVDTGRFPGAVRLKRGETPDNLPESEFLAPRGMGYDVDSDDWV</sequence>
<evidence type="ECO:0000313" key="2">
    <source>
        <dbReference type="Proteomes" id="UP001303115"/>
    </source>
</evidence>
<accession>A0AAN6PMP7</accession>
<dbReference type="Proteomes" id="UP001303115">
    <property type="component" value="Unassembled WGS sequence"/>
</dbReference>
<feature type="non-terminal residue" evidence="1">
    <location>
        <position position="1"/>
    </location>
</feature>
<proteinExistence type="predicted"/>
<name>A0AAN6PMP7_9PEZI</name>
<dbReference type="AlphaFoldDB" id="A0AAN6PMP7"/>